<dbReference type="PANTHER" id="PTHR45705:SF7">
    <property type="entry name" value="ACTIVATING PROTEIN FOR ARF, PUTATIVE (AFU_ORTHOLOGUE AFUA_4G09120)-RELATED"/>
    <property type="match status" value="1"/>
</dbReference>
<dbReference type="GO" id="GO:0008270">
    <property type="term" value="F:zinc ion binding"/>
    <property type="evidence" value="ECO:0007669"/>
    <property type="project" value="UniProtKB-KW"/>
</dbReference>
<dbReference type="InterPro" id="IPR051718">
    <property type="entry name" value="ARF_GTPase-activating"/>
</dbReference>
<gene>
    <name evidence="5" type="ORF">GCG54_00011275</name>
</gene>
<evidence type="ECO:0000256" key="2">
    <source>
        <dbReference type="SAM" id="MobiDB-lite"/>
    </source>
</evidence>
<reference evidence="5" key="2">
    <citation type="submission" date="2020-03" db="EMBL/GenBank/DDBJ databases">
        <authorList>
            <person name="Fu F.-F."/>
            <person name="Chen J."/>
        </authorList>
    </citation>
    <scope>NUCLEOTIDE SEQUENCE</scope>
    <source>
        <strain evidence="5">Lc1</strain>
    </source>
</reference>
<feature type="compositionally biased region" description="Low complexity" evidence="2">
    <location>
        <begin position="502"/>
        <end position="605"/>
    </location>
</feature>
<accession>A0A8H4CS50</accession>
<feature type="compositionally biased region" description="Polar residues" evidence="2">
    <location>
        <begin position="317"/>
        <end position="332"/>
    </location>
</feature>
<dbReference type="EMBL" id="WVTB01000017">
    <property type="protein sequence ID" value="KAF3809079.1"/>
    <property type="molecule type" value="Genomic_DNA"/>
</dbReference>
<name>A0A8H4CS50_COLGL</name>
<feature type="compositionally biased region" description="Polar residues" evidence="2">
    <location>
        <begin position="473"/>
        <end position="501"/>
    </location>
</feature>
<dbReference type="Gene3D" id="1.10.220.150">
    <property type="entry name" value="Arf GTPase activating protein"/>
    <property type="match status" value="1"/>
</dbReference>
<dbReference type="Gene3D" id="1.10.8.10">
    <property type="entry name" value="DNA helicase RuvA subunit, C-terminal domain"/>
    <property type="match status" value="1"/>
</dbReference>
<feature type="domain" description="Arf-GAP" evidence="4">
    <location>
        <begin position="14"/>
        <end position="123"/>
    </location>
</feature>
<dbReference type="FunFam" id="1.10.8.10:FF:000081">
    <property type="entry name" value="GTPase activating protein for Arf"/>
    <property type="match status" value="1"/>
</dbReference>
<dbReference type="InterPro" id="IPR038508">
    <property type="entry name" value="ArfGAP_dom_sf"/>
</dbReference>
<evidence type="ECO:0000256" key="1">
    <source>
        <dbReference type="PROSITE-ProRule" id="PRU00288"/>
    </source>
</evidence>
<dbReference type="SMART" id="SM00105">
    <property type="entry name" value="ArfGap"/>
    <property type="match status" value="1"/>
</dbReference>
<keyword evidence="1" id="KW-0862">Zinc</keyword>
<comment type="caution">
    <text evidence="5">The sequence shown here is derived from an EMBL/GenBank/DDBJ whole genome shotgun (WGS) entry which is preliminary data.</text>
</comment>
<dbReference type="InterPro" id="IPR015940">
    <property type="entry name" value="UBA"/>
</dbReference>
<feature type="region of interest" description="Disordered" evidence="2">
    <location>
        <begin position="473"/>
        <end position="608"/>
    </location>
</feature>
<feature type="compositionally biased region" description="Polar residues" evidence="2">
    <location>
        <begin position="159"/>
        <end position="168"/>
    </location>
</feature>
<feature type="region of interest" description="Disordered" evidence="2">
    <location>
        <begin position="357"/>
        <end position="431"/>
    </location>
</feature>
<dbReference type="PROSITE" id="PS50115">
    <property type="entry name" value="ARFGAP"/>
    <property type="match status" value="1"/>
</dbReference>
<dbReference type="GO" id="GO:0005096">
    <property type="term" value="F:GTPase activator activity"/>
    <property type="evidence" value="ECO:0007669"/>
    <property type="project" value="InterPro"/>
</dbReference>
<organism evidence="5 6">
    <name type="scientific">Colletotrichum gloeosporioides</name>
    <name type="common">Anthracnose fungus</name>
    <name type="synonym">Glomerella cingulata</name>
    <dbReference type="NCBI Taxonomy" id="474922"/>
    <lineage>
        <taxon>Eukaryota</taxon>
        <taxon>Fungi</taxon>
        <taxon>Dikarya</taxon>
        <taxon>Ascomycota</taxon>
        <taxon>Pezizomycotina</taxon>
        <taxon>Sordariomycetes</taxon>
        <taxon>Hypocreomycetidae</taxon>
        <taxon>Glomerellales</taxon>
        <taxon>Glomerellaceae</taxon>
        <taxon>Colletotrichum</taxon>
        <taxon>Colletotrichum gloeosporioides species complex</taxon>
    </lineage>
</organism>
<dbReference type="RefSeq" id="XP_045268238.1">
    <property type="nucleotide sequence ID" value="XM_045411180.1"/>
</dbReference>
<feature type="compositionally biased region" description="Polar residues" evidence="2">
    <location>
        <begin position="394"/>
        <end position="431"/>
    </location>
</feature>
<feature type="compositionally biased region" description="Polar residues" evidence="2">
    <location>
        <begin position="270"/>
        <end position="308"/>
    </location>
</feature>
<dbReference type="InterPro" id="IPR037278">
    <property type="entry name" value="ARFGAP/RecO"/>
</dbReference>
<feature type="compositionally biased region" description="Low complexity" evidence="2">
    <location>
        <begin position="378"/>
        <end position="391"/>
    </location>
</feature>
<dbReference type="InterPro" id="IPR009060">
    <property type="entry name" value="UBA-like_sf"/>
</dbReference>
<keyword evidence="1" id="KW-0863">Zinc-finger</keyword>
<evidence type="ECO:0000313" key="5">
    <source>
        <dbReference type="EMBL" id="KAF3809079.1"/>
    </source>
</evidence>
<dbReference type="FunFam" id="1.10.220.150:FF:000026">
    <property type="entry name" value="GTPase activating protein for Arf, putative"/>
    <property type="match status" value="1"/>
</dbReference>
<feature type="domain" description="UBA" evidence="3">
    <location>
        <begin position="210"/>
        <end position="252"/>
    </location>
</feature>
<dbReference type="InterPro" id="IPR001164">
    <property type="entry name" value="ArfGAP_dom"/>
</dbReference>
<sequence length="711" mass="78685">MTGVLSKRQQARNEKVLHDLVQTVPGNNFCADCQARNPAWASWSLGVFLCMRCAAIHRKLGTHISKVKSLSMDSWSNEQVENMKKVGNVRSNGIYNPDNKKPPVPVDADEADSAMERFIRSKYMNNNPAPARKQHSGLSDEGVPPPLPPKAGGKFGFRSASSIFPLSSRSKKEAAMRNASNPRDMPRSPSPSELPNKPSKVFGLSVQYEQEDTERKLASLRDMGFPDNQRNAAVLKGVNGNLERAIETLVRLGETDRRSPSLTGPRESSLRATRSHANLSSTSSGLSAPQQTFSDHPQSPSTASSNNPFDLLPPQPQSSQSTGTLANKNPYANNPFGAPSQTQQDFNQAFSNMSLAPAQPLFPHHTGGLPASQPPFAQPQQQMYQQSMTPPAAQAQQNYSHINFNSNMTYPQPQPIQPQSTGYNPFFTNQTQPVPQQTLAVNTTGAFANNPFARSPTRIQSPSLGQIPEQTQSNFYTTSPRPLSPQNTNPFFSQMASQPTGQQQMPTPQQHQQPFQQQSFQSQPFQSQPFQQQALQSSPFQQQSPWQQQQQQPQIQQQEVPQQQQHQQQQHQQQQQQWPGQDFSQQQQVQAPAQQSLYQQPQQPQRPDKASILALYNMPQLAPQPFQQQPQEPAQAENVVAPQAGQEVNGPAAGTKNPFLSNGPTSPVMTQKDVGPRRTGVSRESMAFTDMQWTNGRHSPDAFASLSARHM</sequence>
<feature type="region of interest" description="Disordered" evidence="2">
    <location>
        <begin position="125"/>
        <end position="201"/>
    </location>
</feature>
<feature type="region of interest" description="Disordered" evidence="2">
    <location>
        <begin position="254"/>
        <end position="343"/>
    </location>
</feature>
<proteinExistence type="predicted"/>
<keyword evidence="1" id="KW-0479">Metal-binding</keyword>
<evidence type="ECO:0000259" key="3">
    <source>
        <dbReference type="PROSITE" id="PS50030"/>
    </source>
</evidence>
<dbReference type="AlphaFoldDB" id="A0A8H4CS50"/>
<reference evidence="5" key="1">
    <citation type="journal article" date="2020" name="Phytopathology">
        <title>Genome sequence and comparative analysis of Colletotrichum gloeosporioides isolated from Liriodendron leaves.</title>
        <authorList>
            <person name="Fu F.F."/>
            <person name="Hao Z."/>
            <person name="Wang P."/>
            <person name="Lu Y."/>
            <person name="Xue L.J."/>
            <person name="Wei G."/>
            <person name="Tian Y."/>
            <person name="Baishi H."/>
            <person name="Xu H."/>
            <person name="Shi J."/>
            <person name="Cheng T."/>
            <person name="Wang G."/>
            <person name="Yi Y."/>
            <person name="Chen J."/>
        </authorList>
    </citation>
    <scope>NUCLEOTIDE SEQUENCE</scope>
    <source>
        <strain evidence="5">Lc1</strain>
    </source>
</reference>
<keyword evidence="6" id="KW-1185">Reference proteome</keyword>
<dbReference type="PRINTS" id="PR00405">
    <property type="entry name" value="REVINTRACTNG"/>
</dbReference>
<dbReference type="Pfam" id="PF01412">
    <property type="entry name" value="ArfGap"/>
    <property type="match status" value="1"/>
</dbReference>
<dbReference type="PROSITE" id="PS50030">
    <property type="entry name" value="UBA"/>
    <property type="match status" value="1"/>
</dbReference>
<evidence type="ECO:0000259" key="4">
    <source>
        <dbReference type="PROSITE" id="PS50115"/>
    </source>
</evidence>
<dbReference type="SUPFAM" id="SSF46934">
    <property type="entry name" value="UBA-like"/>
    <property type="match status" value="1"/>
</dbReference>
<protein>
    <submittedName>
        <fullName evidence="5">UBA domain-containing protein 3</fullName>
    </submittedName>
</protein>
<dbReference type="CDD" id="cd08204">
    <property type="entry name" value="ArfGap"/>
    <property type="match status" value="1"/>
</dbReference>
<dbReference type="GO" id="GO:0005737">
    <property type="term" value="C:cytoplasm"/>
    <property type="evidence" value="ECO:0007669"/>
    <property type="project" value="TreeGrafter"/>
</dbReference>
<dbReference type="GeneID" id="69018401"/>
<evidence type="ECO:0000313" key="6">
    <source>
        <dbReference type="Proteomes" id="UP000613401"/>
    </source>
</evidence>
<dbReference type="SMART" id="SM00165">
    <property type="entry name" value="UBA"/>
    <property type="match status" value="1"/>
</dbReference>
<feature type="region of interest" description="Disordered" evidence="2">
    <location>
        <begin position="657"/>
        <end position="711"/>
    </location>
</feature>
<dbReference type="PANTHER" id="PTHR45705">
    <property type="entry name" value="FI20236P1"/>
    <property type="match status" value="1"/>
</dbReference>
<dbReference type="SUPFAM" id="SSF57863">
    <property type="entry name" value="ArfGap/RecO-like zinc finger"/>
    <property type="match status" value="1"/>
</dbReference>
<dbReference type="Proteomes" id="UP000613401">
    <property type="component" value="Unassembled WGS sequence"/>
</dbReference>
<feature type="compositionally biased region" description="Polar residues" evidence="2">
    <location>
        <begin position="658"/>
        <end position="669"/>
    </location>
</feature>